<dbReference type="EMBL" id="DYWO01000221">
    <property type="protein sequence ID" value="HJF49618.1"/>
    <property type="molecule type" value="Genomic_DNA"/>
</dbReference>
<dbReference type="GO" id="GO:0008236">
    <property type="term" value="F:serine-type peptidase activity"/>
    <property type="evidence" value="ECO:0007669"/>
    <property type="project" value="UniProtKB-KW"/>
</dbReference>
<dbReference type="AlphaFoldDB" id="A0A921GQX6"/>
<dbReference type="SUPFAM" id="SSF82171">
    <property type="entry name" value="DPP6 N-terminal domain-like"/>
    <property type="match status" value="1"/>
</dbReference>
<evidence type="ECO:0000256" key="1">
    <source>
        <dbReference type="ARBA" id="ARBA00004496"/>
    </source>
</evidence>
<feature type="non-terminal residue" evidence="7">
    <location>
        <position position="584"/>
    </location>
</feature>
<dbReference type="InterPro" id="IPR015943">
    <property type="entry name" value="WD40/YVTN_repeat-like_dom_sf"/>
</dbReference>
<dbReference type="Gene3D" id="2.120.10.60">
    <property type="entry name" value="Tricorn protease N-terminal domain"/>
    <property type="match status" value="1"/>
</dbReference>
<dbReference type="PANTHER" id="PTHR43253:SF1">
    <property type="entry name" value="TRICORN PROTEASE HOMOLOG 2-RELATED"/>
    <property type="match status" value="1"/>
</dbReference>
<dbReference type="Pfam" id="PF26549">
    <property type="entry name" value="Tricorn_N"/>
    <property type="match status" value="1"/>
</dbReference>
<reference evidence="7" key="1">
    <citation type="journal article" date="2021" name="PeerJ">
        <title>Extensive microbial diversity within the chicken gut microbiome revealed by metagenomics and culture.</title>
        <authorList>
            <person name="Gilroy R."/>
            <person name="Ravi A."/>
            <person name="Getino M."/>
            <person name="Pursley I."/>
            <person name="Horton D.L."/>
            <person name="Alikhan N.F."/>
            <person name="Baker D."/>
            <person name="Gharbi K."/>
            <person name="Hall N."/>
            <person name="Watson M."/>
            <person name="Adriaenssens E.M."/>
            <person name="Foster-Nyarko E."/>
            <person name="Jarju S."/>
            <person name="Secka A."/>
            <person name="Antonio M."/>
            <person name="Oren A."/>
            <person name="Chaudhuri R.R."/>
            <person name="La Ragione R."/>
            <person name="Hildebrand F."/>
            <person name="Pallen M.J."/>
        </authorList>
    </citation>
    <scope>NUCLEOTIDE SEQUENCE</scope>
    <source>
        <strain evidence="7">1647</strain>
    </source>
</reference>
<gene>
    <name evidence="7" type="ORF">K8W24_07440</name>
</gene>
<keyword evidence="6" id="KW-0720">Serine protease</keyword>
<comment type="similarity">
    <text evidence="2">Belongs to the peptidase S41B family.</text>
</comment>
<proteinExistence type="inferred from homology"/>
<evidence type="ECO:0000256" key="4">
    <source>
        <dbReference type="ARBA" id="ARBA00022670"/>
    </source>
</evidence>
<keyword evidence="3" id="KW-0963">Cytoplasm</keyword>
<dbReference type="PANTHER" id="PTHR43253">
    <property type="entry name" value="TRICORN PROTEASE HOMOLOG 2-RELATED"/>
    <property type="match status" value="1"/>
</dbReference>
<comment type="caution">
    <text evidence="7">The sequence shown here is derived from an EMBL/GenBank/DDBJ whole genome shotgun (WGS) entry which is preliminary data.</text>
</comment>
<organism evidence="7 8">
    <name type="scientific">Brachybacterium paraconglomeratum</name>
    <dbReference type="NCBI Taxonomy" id="173362"/>
    <lineage>
        <taxon>Bacteria</taxon>
        <taxon>Bacillati</taxon>
        <taxon>Actinomycetota</taxon>
        <taxon>Actinomycetes</taxon>
        <taxon>Micrococcales</taxon>
        <taxon>Dermabacteraceae</taxon>
        <taxon>Brachybacterium</taxon>
    </lineage>
</organism>
<accession>A0A921GQX6</accession>
<evidence type="ECO:0000313" key="7">
    <source>
        <dbReference type="EMBL" id="HJF49618.1"/>
    </source>
</evidence>
<dbReference type="Proteomes" id="UP000775129">
    <property type="component" value="Unassembled WGS sequence"/>
</dbReference>
<dbReference type="GO" id="GO:0005737">
    <property type="term" value="C:cytoplasm"/>
    <property type="evidence" value="ECO:0007669"/>
    <property type="project" value="UniProtKB-SubCell"/>
</dbReference>
<comment type="subcellular location">
    <subcellularLocation>
        <location evidence="1">Cytoplasm</location>
    </subcellularLocation>
</comment>
<keyword evidence="5" id="KW-0378">Hydrolase</keyword>
<dbReference type="Pfam" id="PF26550">
    <property type="entry name" value="Tricorn_2nd"/>
    <property type="match status" value="1"/>
</dbReference>
<dbReference type="InterPro" id="IPR012393">
    <property type="entry name" value="Tricorn_protease"/>
</dbReference>
<dbReference type="GO" id="GO:0006508">
    <property type="term" value="P:proteolysis"/>
    <property type="evidence" value="ECO:0007669"/>
    <property type="project" value="UniProtKB-KW"/>
</dbReference>
<dbReference type="SUPFAM" id="SSF69304">
    <property type="entry name" value="Tricorn protease N-terminal domain"/>
    <property type="match status" value="1"/>
</dbReference>
<dbReference type="Gene3D" id="2.130.10.10">
    <property type="entry name" value="YVTN repeat-like/Quinoprotein amine dehydrogenase"/>
    <property type="match status" value="1"/>
</dbReference>
<evidence type="ECO:0000256" key="3">
    <source>
        <dbReference type="ARBA" id="ARBA00022490"/>
    </source>
</evidence>
<sequence length="584" mass="62492">MPTTPAHAAYLRHPDVRGELITFTAANDVWLAPLEGGRAWRLTDEGAPVSHPRFSPDGAHIAFTSRTSGGPEVWVADVAGESAPRRLTFWGRPATKVVGWLPDGRIVATTSYAAPVARDAQLWAVDLEGTTTLLPLGRSGEVAIHPSGTTVVATPWRRDQASWKHYQGGTAVKLWLSREDVPLDAPAETHAARSWEPLLDEILASKLRIAWYGDRLLFASDTPGPGAALTDRASANLWSVAADGTDLRSHTSLTSEEGYLREPATDGSAIVFSSRGRLFAMDSLEAAPREIEVLASGVGAARLPRPASASENLLAMRPLHDARASVVEWRGSAHALTHRGGPARLLAGACGLRLREVRPLGRSPFALFVSDAEALSDREQGGVGSDVLALARLDGGGEEIRLAVGEVGRILHAIPSPDGSRIAIVSHDNVVRLVTLRGLEDPAKEAHGKGAHATTAADAGWEADADSSVAAPRLDHVREIGRSSGGEVSDLAWSPDGRWLVWAEPNSWQLSRLMISDTEAQEPTGRALTSGKFQDSAPAFSADGKHLALLSLRTFETVYDDMVFDLGFVNAERPFLLPLERTTP</sequence>
<evidence type="ECO:0000256" key="2">
    <source>
        <dbReference type="ARBA" id="ARBA00008524"/>
    </source>
</evidence>
<keyword evidence="4" id="KW-0645">Protease</keyword>
<name>A0A921GQX6_9MICO</name>
<evidence type="ECO:0000256" key="6">
    <source>
        <dbReference type="ARBA" id="ARBA00022825"/>
    </source>
</evidence>
<protein>
    <submittedName>
        <fullName evidence="7">Biopolymer transporter TolR</fullName>
    </submittedName>
</protein>
<reference evidence="7" key="2">
    <citation type="submission" date="2021-09" db="EMBL/GenBank/DDBJ databases">
        <authorList>
            <person name="Gilroy R."/>
        </authorList>
    </citation>
    <scope>NUCLEOTIDE SEQUENCE</scope>
    <source>
        <strain evidence="7">1647</strain>
    </source>
</reference>
<evidence type="ECO:0000313" key="8">
    <source>
        <dbReference type="Proteomes" id="UP000775129"/>
    </source>
</evidence>
<evidence type="ECO:0000256" key="5">
    <source>
        <dbReference type="ARBA" id="ARBA00022801"/>
    </source>
</evidence>